<dbReference type="Gene3D" id="2.160.20.120">
    <property type="match status" value="2"/>
</dbReference>
<dbReference type="Pfam" id="PF10988">
    <property type="entry name" value="DUF2807"/>
    <property type="match status" value="1"/>
</dbReference>
<proteinExistence type="predicted"/>
<comment type="caution">
    <text evidence="2">The sequence shown here is derived from an EMBL/GenBank/DDBJ whole genome shotgun (WGS) entry which is preliminary data.</text>
</comment>
<evidence type="ECO:0000313" key="2">
    <source>
        <dbReference type="EMBL" id="MCF2563993.1"/>
    </source>
</evidence>
<feature type="domain" description="Putative auto-transporter adhesin head GIN" evidence="1">
    <location>
        <begin position="41"/>
        <end position="209"/>
    </location>
</feature>
<evidence type="ECO:0000313" key="3">
    <source>
        <dbReference type="Proteomes" id="UP001200470"/>
    </source>
</evidence>
<evidence type="ECO:0000259" key="1">
    <source>
        <dbReference type="Pfam" id="PF10988"/>
    </source>
</evidence>
<dbReference type="PANTHER" id="PTHR39200:SF1">
    <property type="entry name" value="AUTO-TRANSPORTER ADHESIN HEAD GIN DOMAIN-CONTAINING PROTEIN-RELATED"/>
    <property type="match status" value="1"/>
</dbReference>
<dbReference type="PANTHER" id="PTHR39200">
    <property type="entry name" value="HYPOTHETICAL EXPORTED PROTEIN"/>
    <property type="match status" value="1"/>
</dbReference>
<dbReference type="Proteomes" id="UP001200470">
    <property type="component" value="Unassembled WGS sequence"/>
</dbReference>
<accession>A0ABS9CFZ4</accession>
<reference evidence="2 3" key="1">
    <citation type="submission" date="2020-12" db="EMBL/GenBank/DDBJ databases">
        <title>Whole genome sequences of gut porcine anaerobes.</title>
        <authorList>
            <person name="Kubasova T."/>
            <person name="Jahodarova E."/>
            <person name="Rychlik I."/>
        </authorList>
    </citation>
    <scope>NUCLEOTIDE SEQUENCE [LARGE SCALE GENOMIC DNA]</scope>
    <source>
        <strain evidence="2 3">An925</strain>
    </source>
</reference>
<dbReference type="PROSITE" id="PS51257">
    <property type="entry name" value="PROKAR_LIPOPROTEIN"/>
    <property type="match status" value="1"/>
</dbReference>
<gene>
    <name evidence="2" type="ORF">I6E12_07705</name>
</gene>
<organism evidence="2 3">
    <name type="scientific">Xylanibacter brevis</name>
    <dbReference type="NCBI Taxonomy" id="83231"/>
    <lineage>
        <taxon>Bacteria</taxon>
        <taxon>Pseudomonadati</taxon>
        <taxon>Bacteroidota</taxon>
        <taxon>Bacteroidia</taxon>
        <taxon>Bacteroidales</taxon>
        <taxon>Prevotellaceae</taxon>
        <taxon>Xylanibacter</taxon>
    </lineage>
</organism>
<dbReference type="InterPro" id="IPR021255">
    <property type="entry name" value="DUF2807"/>
</dbReference>
<dbReference type="EMBL" id="JADYTN010000015">
    <property type="protein sequence ID" value="MCF2563993.1"/>
    <property type="molecule type" value="Genomic_DNA"/>
</dbReference>
<name>A0ABS9CFZ4_9BACT</name>
<keyword evidence="3" id="KW-1185">Reference proteome</keyword>
<dbReference type="RefSeq" id="WP_301638163.1">
    <property type="nucleotide sequence ID" value="NZ_JADYTN010000015.1"/>
</dbReference>
<sequence>MKKIMFLMLTAIVTMTSCKEMKITADSQSQQVTTIRNEVKDFEAIEIYGSVNVVYQQANTYHVSVKAPQSLLKNVETSVSDKRLKIMIKTPDTFFNVGNSDDVTVTVSSPDLVGIFLKGSGDFKCNGHIDTDNMMIDLRGSGDIDLQSLICDNLKVVLSGSGDIDLPNVTARNTNLSLIGSGDIDITQHQVIATQMDLKGSGDIELKAVDCGTIESQVIGSGNINIEGTAQRERHDVKGSGDVYTNKLVLR</sequence>
<protein>
    <submittedName>
        <fullName evidence="2">DUF2807 domain-containing protein</fullName>
    </submittedName>
</protein>